<evidence type="ECO:0000313" key="6">
    <source>
        <dbReference type="EMBL" id="MFD4823099.1"/>
    </source>
</evidence>
<dbReference type="SUPFAM" id="SSF46785">
    <property type="entry name" value="Winged helix' DNA-binding domain"/>
    <property type="match status" value="2"/>
</dbReference>
<dbReference type="Proteomes" id="UP001598352">
    <property type="component" value="Unassembled WGS sequence"/>
</dbReference>
<evidence type="ECO:0000256" key="3">
    <source>
        <dbReference type="ARBA" id="ARBA00023163"/>
    </source>
</evidence>
<dbReference type="RefSeq" id="WP_382771845.1">
    <property type="nucleotide sequence ID" value="NZ_JBHXKZ010000007.1"/>
</dbReference>
<dbReference type="InterPro" id="IPR036390">
    <property type="entry name" value="WH_DNA-bd_sf"/>
</dbReference>
<dbReference type="EMBL" id="JBHXKZ010000007">
    <property type="protein sequence ID" value="MFD4823099.1"/>
    <property type="molecule type" value="Genomic_DNA"/>
</dbReference>
<keyword evidence="7" id="KW-1185">Reference proteome</keyword>
<feature type="region of interest" description="Disordered" evidence="4">
    <location>
        <begin position="134"/>
        <end position="155"/>
    </location>
</feature>
<comment type="caution">
    <text evidence="6">The sequence shown here is derived from an EMBL/GenBank/DDBJ whole genome shotgun (WGS) entry which is preliminary data.</text>
</comment>
<protein>
    <submittedName>
        <fullName evidence="6">GntR family transcriptional regulator</fullName>
    </submittedName>
</protein>
<dbReference type="PANTHER" id="PTHR44846:SF1">
    <property type="entry name" value="MANNOSYL-D-GLYCERATE TRANSPORT_METABOLISM SYSTEM REPRESSOR MNGR-RELATED"/>
    <property type="match status" value="1"/>
</dbReference>
<evidence type="ECO:0000256" key="4">
    <source>
        <dbReference type="SAM" id="MobiDB-lite"/>
    </source>
</evidence>
<dbReference type="PROSITE" id="PS50949">
    <property type="entry name" value="HTH_GNTR"/>
    <property type="match status" value="1"/>
</dbReference>
<gene>
    <name evidence="6" type="ORF">ACFWOQ_11005</name>
</gene>
<dbReference type="InterPro" id="IPR000524">
    <property type="entry name" value="Tscrpt_reg_HTH_GntR"/>
</dbReference>
<evidence type="ECO:0000256" key="1">
    <source>
        <dbReference type="ARBA" id="ARBA00023015"/>
    </source>
</evidence>
<name>A0ABW6EXS3_9ACTN</name>
<dbReference type="SMART" id="SM00345">
    <property type="entry name" value="HTH_GNTR"/>
    <property type="match status" value="2"/>
</dbReference>
<dbReference type="PRINTS" id="PR00035">
    <property type="entry name" value="HTHGNTR"/>
</dbReference>
<dbReference type="InterPro" id="IPR050679">
    <property type="entry name" value="Bact_HTH_transcr_reg"/>
</dbReference>
<proteinExistence type="predicted"/>
<keyword evidence="3" id="KW-0804">Transcription</keyword>
<dbReference type="Gene3D" id="1.10.10.10">
    <property type="entry name" value="Winged helix-like DNA-binding domain superfamily/Winged helix DNA-binding domain"/>
    <property type="match status" value="2"/>
</dbReference>
<dbReference type="PANTHER" id="PTHR44846">
    <property type="entry name" value="MANNOSYL-D-GLYCERATE TRANSPORT/METABOLISM SYSTEM REPRESSOR MNGR-RELATED"/>
    <property type="match status" value="1"/>
</dbReference>
<sequence length="155" mass="16781">MSQQASPRGTFLKIAEVVRARIDADPNMTELPTAADLVGEFGVSRGVALRVFDVLQEQGVAERVSGSRLRVVRRGESVDRRPLAERLADVITNDQLPVGEPFPSATKLCARFGVSRPTLAKALHKLEAAGLLSESKQGKPRTVLSLPKREENASP</sequence>
<evidence type="ECO:0000313" key="7">
    <source>
        <dbReference type="Proteomes" id="UP001598352"/>
    </source>
</evidence>
<reference evidence="6 7" key="1">
    <citation type="submission" date="2024-09" db="EMBL/GenBank/DDBJ databases">
        <title>The Natural Products Discovery Center: Release of the First 8490 Sequenced Strains for Exploring Actinobacteria Biosynthetic Diversity.</title>
        <authorList>
            <person name="Kalkreuter E."/>
            <person name="Kautsar S.A."/>
            <person name="Yang D."/>
            <person name="Bader C.D."/>
            <person name="Teijaro C.N."/>
            <person name="Fluegel L."/>
            <person name="Davis C.M."/>
            <person name="Simpson J.R."/>
            <person name="Lauterbach L."/>
            <person name="Steele A.D."/>
            <person name="Gui C."/>
            <person name="Meng S."/>
            <person name="Li G."/>
            <person name="Viehrig K."/>
            <person name="Ye F."/>
            <person name="Su P."/>
            <person name="Kiefer A.F."/>
            <person name="Nichols A."/>
            <person name="Cepeda A.J."/>
            <person name="Yan W."/>
            <person name="Fan B."/>
            <person name="Jiang Y."/>
            <person name="Adhikari A."/>
            <person name="Zheng C.-J."/>
            <person name="Schuster L."/>
            <person name="Cowan T.M."/>
            <person name="Smanski M.J."/>
            <person name="Chevrette M.G."/>
            <person name="De Carvalho L.P.S."/>
            <person name="Shen B."/>
        </authorList>
    </citation>
    <scope>NUCLEOTIDE SEQUENCE [LARGE SCALE GENOMIC DNA]</scope>
    <source>
        <strain evidence="6 7">NPDC058428</strain>
    </source>
</reference>
<evidence type="ECO:0000259" key="5">
    <source>
        <dbReference type="PROSITE" id="PS50949"/>
    </source>
</evidence>
<feature type="domain" description="HTH gntR-type" evidence="5">
    <location>
        <begin position="77"/>
        <end position="146"/>
    </location>
</feature>
<accession>A0ABW6EXS3</accession>
<dbReference type="Pfam" id="PF00392">
    <property type="entry name" value="GntR"/>
    <property type="match status" value="1"/>
</dbReference>
<evidence type="ECO:0000256" key="2">
    <source>
        <dbReference type="ARBA" id="ARBA00023125"/>
    </source>
</evidence>
<organism evidence="6 7">
    <name type="scientific">Streptomyces rubiginosohelvolus</name>
    <dbReference type="NCBI Taxonomy" id="67362"/>
    <lineage>
        <taxon>Bacteria</taxon>
        <taxon>Bacillati</taxon>
        <taxon>Actinomycetota</taxon>
        <taxon>Actinomycetes</taxon>
        <taxon>Kitasatosporales</taxon>
        <taxon>Streptomycetaceae</taxon>
        <taxon>Streptomyces</taxon>
    </lineage>
</organism>
<keyword evidence="1" id="KW-0805">Transcription regulation</keyword>
<dbReference type="InterPro" id="IPR036388">
    <property type="entry name" value="WH-like_DNA-bd_sf"/>
</dbReference>
<keyword evidence="2" id="KW-0238">DNA-binding</keyword>